<dbReference type="InterPro" id="IPR032695">
    <property type="entry name" value="Integrin_dom_sf"/>
</dbReference>
<dbReference type="GO" id="GO:0016020">
    <property type="term" value="C:membrane"/>
    <property type="evidence" value="ECO:0007669"/>
    <property type="project" value="UniProtKB-SubCell"/>
</dbReference>
<keyword evidence="7" id="KW-1185">Reference proteome</keyword>
<evidence type="ECO:0000256" key="3">
    <source>
        <dbReference type="ARBA" id="ARBA00023136"/>
    </source>
</evidence>
<evidence type="ECO:0000256" key="1">
    <source>
        <dbReference type="ARBA" id="ARBA00004479"/>
    </source>
</evidence>
<comment type="subcellular location">
    <subcellularLocation>
        <location evidence="1">Membrane</location>
        <topology evidence="1">Single-pass type I membrane protein</topology>
    </subcellularLocation>
</comment>
<dbReference type="Pfam" id="PF20806">
    <property type="entry name" value="Integrin_A_Ig_3"/>
    <property type="match status" value="1"/>
</dbReference>
<dbReference type="GO" id="GO:0007229">
    <property type="term" value="P:integrin-mediated signaling pathway"/>
    <property type="evidence" value="ECO:0007669"/>
    <property type="project" value="UniProtKB-KW"/>
</dbReference>
<keyword evidence="3" id="KW-0472">Membrane</keyword>
<reference evidence="6 7" key="2">
    <citation type="submission" date="2018-11" db="EMBL/GenBank/DDBJ databases">
        <authorList>
            <consortium name="Pathogen Informatics"/>
        </authorList>
    </citation>
    <scope>NUCLEOTIDE SEQUENCE [LARGE SCALE GENOMIC DNA]</scope>
</reference>
<keyword evidence="2" id="KW-0401">Integrin</keyword>
<dbReference type="AlphaFoldDB" id="A0A183DER4"/>
<evidence type="ECO:0000313" key="6">
    <source>
        <dbReference type="EMBL" id="VDK57583.1"/>
    </source>
</evidence>
<evidence type="ECO:0000259" key="5">
    <source>
        <dbReference type="Pfam" id="PF20806"/>
    </source>
</evidence>
<dbReference type="SUPFAM" id="SSF69179">
    <property type="entry name" value="Integrin domains"/>
    <property type="match status" value="1"/>
</dbReference>
<proteinExistence type="predicted"/>
<dbReference type="OrthoDB" id="5317514at2759"/>
<evidence type="ECO:0000313" key="8">
    <source>
        <dbReference type="WBParaSite" id="GPUH_0000721401-mRNA-1"/>
    </source>
</evidence>
<evidence type="ECO:0000256" key="2">
    <source>
        <dbReference type="ARBA" id="ARBA00023037"/>
    </source>
</evidence>
<sequence>KFQDCNKDNCTHIECDIRRLNEDEFVLVEIYARLALNTLIDNNIYEADISSIGIAKISSLPSAPRYNPPAQLVA</sequence>
<dbReference type="Proteomes" id="UP000271098">
    <property type="component" value="Unassembled WGS sequence"/>
</dbReference>
<keyword evidence="4" id="KW-0325">Glycoprotein</keyword>
<name>A0A183DER4_9BILA</name>
<dbReference type="InterPro" id="IPR048286">
    <property type="entry name" value="Integrin_alpha_Ig-like_3"/>
</dbReference>
<organism evidence="8">
    <name type="scientific">Gongylonema pulchrum</name>
    <dbReference type="NCBI Taxonomy" id="637853"/>
    <lineage>
        <taxon>Eukaryota</taxon>
        <taxon>Metazoa</taxon>
        <taxon>Ecdysozoa</taxon>
        <taxon>Nematoda</taxon>
        <taxon>Chromadorea</taxon>
        <taxon>Rhabditida</taxon>
        <taxon>Spirurina</taxon>
        <taxon>Spiruromorpha</taxon>
        <taxon>Spiruroidea</taxon>
        <taxon>Gongylonematidae</taxon>
        <taxon>Gongylonema</taxon>
    </lineage>
</organism>
<evidence type="ECO:0000256" key="4">
    <source>
        <dbReference type="ARBA" id="ARBA00023180"/>
    </source>
</evidence>
<protein>
    <submittedName>
        <fullName evidence="8">FolB domain-containing protein</fullName>
    </submittedName>
</protein>
<gene>
    <name evidence="6" type="ORF">GPUH_LOCUS7203</name>
</gene>
<dbReference type="WBParaSite" id="GPUH_0000721401-mRNA-1">
    <property type="protein sequence ID" value="GPUH_0000721401-mRNA-1"/>
    <property type="gene ID" value="GPUH_0000721401"/>
</dbReference>
<dbReference type="EMBL" id="UYRT01018278">
    <property type="protein sequence ID" value="VDK57583.1"/>
    <property type="molecule type" value="Genomic_DNA"/>
</dbReference>
<accession>A0A183DER4</accession>
<dbReference type="Gene3D" id="2.60.40.1530">
    <property type="entry name" value="ntegrin, alpha v. Chain A, domain 4"/>
    <property type="match status" value="1"/>
</dbReference>
<feature type="domain" description="Integrin alpha third immunoglobulin-like" evidence="5">
    <location>
        <begin position="4"/>
        <end position="63"/>
    </location>
</feature>
<evidence type="ECO:0000313" key="7">
    <source>
        <dbReference type="Proteomes" id="UP000271098"/>
    </source>
</evidence>
<reference evidence="8" key="1">
    <citation type="submission" date="2016-06" db="UniProtKB">
        <authorList>
            <consortium name="WormBaseParasite"/>
        </authorList>
    </citation>
    <scope>IDENTIFICATION</scope>
</reference>